<feature type="compositionally biased region" description="Pro residues" evidence="1">
    <location>
        <begin position="18"/>
        <end position="31"/>
    </location>
</feature>
<evidence type="ECO:0000313" key="2">
    <source>
        <dbReference type="EMBL" id="OLP83894.1"/>
    </source>
</evidence>
<feature type="region of interest" description="Disordered" evidence="1">
    <location>
        <begin position="461"/>
        <end position="527"/>
    </location>
</feature>
<feature type="region of interest" description="Disordered" evidence="1">
    <location>
        <begin position="1"/>
        <end position="68"/>
    </location>
</feature>
<accession>A0A1Q9CLT9</accession>
<dbReference type="EMBL" id="LSRX01001084">
    <property type="protein sequence ID" value="OLP83894.1"/>
    <property type="molecule type" value="Genomic_DNA"/>
</dbReference>
<gene>
    <name evidence="2" type="ORF">AK812_SmicGene35293</name>
</gene>
<keyword evidence="3" id="KW-1185">Reference proteome</keyword>
<reference evidence="2 3" key="1">
    <citation type="submission" date="2016-02" db="EMBL/GenBank/DDBJ databases">
        <title>Genome analysis of coral dinoflagellate symbionts highlights evolutionary adaptations to a symbiotic lifestyle.</title>
        <authorList>
            <person name="Aranda M."/>
            <person name="Li Y."/>
            <person name="Liew Y.J."/>
            <person name="Baumgarten S."/>
            <person name="Simakov O."/>
            <person name="Wilson M."/>
            <person name="Piel J."/>
            <person name="Ashoor H."/>
            <person name="Bougouffa S."/>
            <person name="Bajic V.B."/>
            <person name="Ryu T."/>
            <person name="Ravasi T."/>
            <person name="Bayer T."/>
            <person name="Micklem G."/>
            <person name="Kim H."/>
            <person name="Bhak J."/>
            <person name="Lajeunesse T.C."/>
            <person name="Voolstra C.R."/>
        </authorList>
    </citation>
    <scope>NUCLEOTIDE SEQUENCE [LARGE SCALE GENOMIC DNA]</scope>
    <source>
        <strain evidence="2 3">CCMP2467</strain>
    </source>
</reference>
<name>A0A1Q9CLT9_SYMMI</name>
<dbReference type="OrthoDB" id="445996at2759"/>
<evidence type="ECO:0000256" key="1">
    <source>
        <dbReference type="SAM" id="MobiDB-lite"/>
    </source>
</evidence>
<comment type="caution">
    <text evidence="2">The sequence shown here is derived from an EMBL/GenBank/DDBJ whole genome shotgun (WGS) entry which is preliminary data.</text>
</comment>
<dbReference type="Proteomes" id="UP000186817">
    <property type="component" value="Unassembled WGS sequence"/>
</dbReference>
<evidence type="ECO:0000313" key="3">
    <source>
        <dbReference type="Proteomes" id="UP000186817"/>
    </source>
</evidence>
<dbReference type="AlphaFoldDB" id="A0A1Q9CLT9"/>
<sequence>MHLRLRARASAEYEPYPLDVPAPGGLPPPPLVLNVSGENEARPRSEDGVFPFPPEPPAPGSQEDFAGDDLDFAMPWSLLQTVQEVPQDSLTIASFDPPSPSYVPSEGQEQAFSDDGERAWYSPVAAEPEPEDCRAAMWPSRPSVDEEPHVPDPLHSDQLGVQVRQQALLDFVKRRRTSLAFPWERQPSAVHEAYKLRFQAVPQVGIRECISTLEPEVPAPSDASAVSWKVATRLRRIKIPLGDDELRAGALKRLKVLVLLDPEGTQLGLSLLQKTLALKDDDDIRQSLSDAFRGKASTTLQKRALSLQALAAKHLEMHEGSPWRMTEDQLYAILCAFRAAGARLKNFVDGGSPDPAGDFLQDLLARAGTGADANMSIGTHSCKATLLTWTTWSPIVTFSPKEQRHLGHHLKRGQSTLTYSREYFVTLCGKVLGMYRTIRSGRFNPDESPSQRAVAIADGYDRETPGEVSPDPQALLGGGPGSAADRRLNDTEPFGDSDDGSASAESCVEKPDGARKPPVGGRLPFDAEDDRELKIHRLSGIVHRVREGNVLICGRQVNERYRAFSADDEDEPEVCQQCARGLT</sequence>
<proteinExistence type="predicted"/>
<organism evidence="2 3">
    <name type="scientific">Symbiodinium microadriaticum</name>
    <name type="common">Dinoflagellate</name>
    <name type="synonym">Zooxanthella microadriatica</name>
    <dbReference type="NCBI Taxonomy" id="2951"/>
    <lineage>
        <taxon>Eukaryota</taxon>
        <taxon>Sar</taxon>
        <taxon>Alveolata</taxon>
        <taxon>Dinophyceae</taxon>
        <taxon>Suessiales</taxon>
        <taxon>Symbiodiniaceae</taxon>
        <taxon>Symbiodinium</taxon>
    </lineage>
</organism>
<protein>
    <submittedName>
        <fullName evidence="2">Uncharacterized protein</fullName>
    </submittedName>
</protein>